<protein>
    <submittedName>
        <fullName evidence="2">Uncharacterized protein</fullName>
    </submittedName>
</protein>
<accession>A0A9D1RDP9</accession>
<reference evidence="2" key="1">
    <citation type="journal article" date="2021" name="PeerJ">
        <title>Extensive microbial diversity within the chicken gut microbiome revealed by metagenomics and culture.</title>
        <authorList>
            <person name="Gilroy R."/>
            <person name="Ravi A."/>
            <person name="Getino M."/>
            <person name="Pursley I."/>
            <person name="Horton D.L."/>
            <person name="Alikhan N.F."/>
            <person name="Baker D."/>
            <person name="Gharbi K."/>
            <person name="Hall N."/>
            <person name="Watson M."/>
            <person name="Adriaenssens E.M."/>
            <person name="Foster-Nyarko E."/>
            <person name="Jarju S."/>
            <person name="Secka A."/>
            <person name="Antonio M."/>
            <person name="Oren A."/>
            <person name="Chaudhuri R.R."/>
            <person name="La Ragione R."/>
            <person name="Hildebrand F."/>
            <person name="Pallen M.J."/>
        </authorList>
    </citation>
    <scope>NUCLEOTIDE SEQUENCE</scope>
    <source>
        <strain evidence="2">421</strain>
    </source>
</reference>
<comment type="caution">
    <text evidence="2">The sequence shown here is derived from an EMBL/GenBank/DDBJ whole genome shotgun (WGS) entry which is preliminary data.</text>
</comment>
<keyword evidence="1" id="KW-1133">Transmembrane helix</keyword>
<dbReference type="EMBL" id="DXGE01000015">
    <property type="protein sequence ID" value="HIW85580.1"/>
    <property type="molecule type" value="Genomic_DNA"/>
</dbReference>
<proteinExistence type="predicted"/>
<keyword evidence="1" id="KW-0472">Membrane</keyword>
<evidence type="ECO:0000256" key="1">
    <source>
        <dbReference type="SAM" id="Phobius"/>
    </source>
</evidence>
<sequence length="55" mass="5979">MDLKNDIKVMGGFQKTINALYAAITVIRVLAVAFLVLQAVLLIASPDKSGFKMLK</sequence>
<keyword evidence="1" id="KW-0812">Transmembrane</keyword>
<evidence type="ECO:0000313" key="2">
    <source>
        <dbReference type="EMBL" id="HIW85580.1"/>
    </source>
</evidence>
<evidence type="ECO:0000313" key="3">
    <source>
        <dbReference type="Proteomes" id="UP000824205"/>
    </source>
</evidence>
<feature type="transmembrane region" description="Helical" evidence="1">
    <location>
        <begin position="20"/>
        <end position="44"/>
    </location>
</feature>
<reference evidence="2" key="2">
    <citation type="submission" date="2021-04" db="EMBL/GenBank/DDBJ databases">
        <authorList>
            <person name="Gilroy R."/>
        </authorList>
    </citation>
    <scope>NUCLEOTIDE SEQUENCE</scope>
    <source>
        <strain evidence="2">421</strain>
    </source>
</reference>
<gene>
    <name evidence="2" type="ORF">IAA48_03705</name>
</gene>
<name>A0A9D1RDP9_9FIRM</name>
<dbReference type="AlphaFoldDB" id="A0A9D1RDP9"/>
<organism evidence="2 3">
    <name type="scientific">Candidatus Eubacterium faecipullorum</name>
    <dbReference type="NCBI Taxonomy" id="2838571"/>
    <lineage>
        <taxon>Bacteria</taxon>
        <taxon>Bacillati</taxon>
        <taxon>Bacillota</taxon>
        <taxon>Clostridia</taxon>
        <taxon>Eubacteriales</taxon>
        <taxon>Eubacteriaceae</taxon>
        <taxon>Eubacterium</taxon>
    </lineage>
</organism>
<dbReference type="Proteomes" id="UP000824205">
    <property type="component" value="Unassembled WGS sequence"/>
</dbReference>